<accession>A0A9D9EKW5</accession>
<feature type="domain" description="ATP synthase F1 complex delta/epsilon subunit N-terminal" evidence="2">
    <location>
        <begin position="9"/>
        <end position="81"/>
    </location>
</feature>
<dbReference type="Gene3D" id="2.60.15.10">
    <property type="entry name" value="F0F1 ATP synthase delta/epsilon subunit, N-terminal"/>
    <property type="match status" value="1"/>
</dbReference>
<evidence type="ECO:0000259" key="2">
    <source>
        <dbReference type="Pfam" id="PF02823"/>
    </source>
</evidence>
<dbReference type="GO" id="GO:0015986">
    <property type="term" value="P:proton motive force-driven ATP synthesis"/>
    <property type="evidence" value="ECO:0007669"/>
    <property type="project" value="InterPro"/>
</dbReference>
<dbReference type="InterPro" id="IPR020546">
    <property type="entry name" value="ATP_synth_F1_dsu/esu_N"/>
</dbReference>
<protein>
    <recommendedName>
        <fullName evidence="2">ATP synthase F1 complex delta/epsilon subunit N-terminal domain-containing protein</fullName>
    </recommendedName>
</protein>
<reference evidence="3" key="1">
    <citation type="submission" date="2020-10" db="EMBL/GenBank/DDBJ databases">
        <authorList>
            <person name="Gilroy R."/>
        </authorList>
    </citation>
    <scope>NUCLEOTIDE SEQUENCE</scope>
    <source>
        <strain evidence="3">20514</strain>
    </source>
</reference>
<organism evidence="3 4">
    <name type="scientific">Candidatus Cryptobacteroides merdigallinarum</name>
    <dbReference type="NCBI Taxonomy" id="2840770"/>
    <lineage>
        <taxon>Bacteria</taxon>
        <taxon>Pseudomonadati</taxon>
        <taxon>Bacteroidota</taxon>
        <taxon>Bacteroidia</taxon>
        <taxon>Bacteroidales</taxon>
        <taxon>Candidatus Cryptobacteroides</taxon>
    </lineage>
</organism>
<name>A0A9D9EKW5_9BACT</name>
<dbReference type="GO" id="GO:0045259">
    <property type="term" value="C:proton-transporting ATP synthase complex"/>
    <property type="evidence" value="ECO:0007669"/>
    <property type="project" value="UniProtKB-KW"/>
</dbReference>
<dbReference type="SUPFAM" id="SSF51344">
    <property type="entry name" value="Epsilon subunit of F1F0-ATP synthase N-terminal domain"/>
    <property type="match status" value="1"/>
</dbReference>
<keyword evidence="1" id="KW-0066">ATP synthesis</keyword>
<evidence type="ECO:0000313" key="3">
    <source>
        <dbReference type="EMBL" id="MBO8449359.1"/>
    </source>
</evidence>
<dbReference type="Pfam" id="PF02823">
    <property type="entry name" value="ATP-synt_DE_N"/>
    <property type="match status" value="1"/>
</dbReference>
<sequence>MKHKGGILLSISSPESQVAGHMVSLVKLPGKSGEFTVLEGHAPLISELSEGDIEYVEGGERKTVHIRSGFVEVVDDSVSACVEI</sequence>
<proteinExistence type="predicted"/>
<evidence type="ECO:0000256" key="1">
    <source>
        <dbReference type="ARBA" id="ARBA00023196"/>
    </source>
</evidence>
<dbReference type="EMBL" id="JADIMQ010000125">
    <property type="protein sequence ID" value="MBO8449359.1"/>
    <property type="molecule type" value="Genomic_DNA"/>
</dbReference>
<dbReference type="Proteomes" id="UP000810252">
    <property type="component" value="Unassembled WGS sequence"/>
</dbReference>
<evidence type="ECO:0000313" key="4">
    <source>
        <dbReference type="Proteomes" id="UP000810252"/>
    </source>
</evidence>
<dbReference type="InterPro" id="IPR036771">
    <property type="entry name" value="ATPsynth_dsu/esu_N"/>
</dbReference>
<gene>
    <name evidence="3" type="ORF">IAC29_08825</name>
</gene>
<comment type="caution">
    <text evidence="3">The sequence shown here is derived from an EMBL/GenBank/DDBJ whole genome shotgun (WGS) entry which is preliminary data.</text>
</comment>
<dbReference type="AlphaFoldDB" id="A0A9D9EKW5"/>
<reference evidence="3" key="2">
    <citation type="journal article" date="2021" name="PeerJ">
        <title>Extensive microbial diversity within the chicken gut microbiome revealed by metagenomics and culture.</title>
        <authorList>
            <person name="Gilroy R."/>
            <person name="Ravi A."/>
            <person name="Getino M."/>
            <person name="Pursley I."/>
            <person name="Horton D.L."/>
            <person name="Alikhan N.F."/>
            <person name="Baker D."/>
            <person name="Gharbi K."/>
            <person name="Hall N."/>
            <person name="Watson M."/>
            <person name="Adriaenssens E.M."/>
            <person name="Foster-Nyarko E."/>
            <person name="Jarju S."/>
            <person name="Secka A."/>
            <person name="Antonio M."/>
            <person name="Oren A."/>
            <person name="Chaudhuri R.R."/>
            <person name="La Ragione R."/>
            <person name="Hildebrand F."/>
            <person name="Pallen M.J."/>
        </authorList>
    </citation>
    <scope>NUCLEOTIDE SEQUENCE</scope>
    <source>
        <strain evidence="3">20514</strain>
    </source>
</reference>
<keyword evidence="1" id="KW-0139">CF(1)</keyword>